<accession>A0A4Z0YQK8</accession>
<evidence type="ECO:0000313" key="3">
    <source>
        <dbReference type="Proteomes" id="UP000297716"/>
    </source>
</evidence>
<evidence type="ECO:0000256" key="1">
    <source>
        <dbReference type="SAM" id="MobiDB-lite"/>
    </source>
</evidence>
<dbReference type="AlphaFoldDB" id="A0A4Z0YQK8"/>
<proteinExistence type="predicted"/>
<name>A0A4Z0YQK8_9PEZI</name>
<sequence>MRPPNPAFIRLTTSIPPDIPPCPRFCIQHPIAPIEISHAPLPRIHHPPSHSPGPRRPGIIPRATRRHTPAPSVRRRPINHDVHRPTERAMVCRRHGMGATRRWRRNWGWEEIPARVGVQGLPLLTAPLTPADDELAEHDREQEHGNHCRDHDSEGLMIVIDVGDDTSSGGGCVALRDVVWLEEGRLLVARDVRVFGVPTNSILLVEECDGMLLMSWDTVLSVTAESPPLVESDAGVLPVVSDAKVLDKKVEAIILVEEGDDDMGTGIPDGLNTGSTGSTVREDSAGERNRAVVGTSDSLAGDEMNADENELGKSDRDVAGLNKARENEVEVEVILVVDKGGDAGDDEDDDRGRSKVVKGSVEVVGTATLLLMNGIQADMERADVFVSAMLSLSSQF</sequence>
<feature type="region of interest" description="Disordered" evidence="1">
    <location>
        <begin position="264"/>
        <end position="290"/>
    </location>
</feature>
<dbReference type="Proteomes" id="UP000297716">
    <property type="component" value="Unassembled WGS sequence"/>
</dbReference>
<feature type="compositionally biased region" description="Basic and acidic residues" evidence="1">
    <location>
        <begin position="280"/>
        <end position="290"/>
    </location>
</feature>
<reference evidence="2 3" key="1">
    <citation type="submission" date="2019-03" db="EMBL/GenBank/DDBJ databases">
        <title>Draft genome sequence of Xylaria hypoxylon DSM 108379, a ubiquitous saprotrophic-parasitic fungi on hardwood.</title>
        <authorList>
            <person name="Buettner E."/>
            <person name="Leonhardt S."/>
            <person name="Gebauer A.M."/>
            <person name="Liers C."/>
            <person name="Hofrichter M."/>
            <person name="Kellner H."/>
        </authorList>
    </citation>
    <scope>NUCLEOTIDE SEQUENCE [LARGE SCALE GENOMIC DNA]</scope>
    <source>
        <strain evidence="2 3">DSM 108379</strain>
    </source>
</reference>
<feature type="region of interest" description="Disordered" evidence="1">
    <location>
        <begin position="40"/>
        <end position="78"/>
    </location>
</feature>
<dbReference type="EMBL" id="SKBN01000257">
    <property type="protein sequence ID" value="TGJ79856.1"/>
    <property type="molecule type" value="Genomic_DNA"/>
</dbReference>
<evidence type="ECO:0000313" key="2">
    <source>
        <dbReference type="EMBL" id="TGJ79856.1"/>
    </source>
</evidence>
<keyword evidence="3" id="KW-1185">Reference proteome</keyword>
<protein>
    <submittedName>
        <fullName evidence="2">Uncharacterized protein</fullName>
    </submittedName>
</protein>
<organism evidence="2 3">
    <name type="scientific">Xylaria hypoxylon</name>
    <dbReference type="NCBI Taxonomy" id="37992"/>
    <lineage>
        <taxon>Eukaryota</taxon>
        <taxon>Fungi</taxon>
        <taxon>Dikarya</taxon>
        <taxon>Ascomycota</taxon>
        <taxon>Pezizomycotina</taxon>
        <taxon>Sordariomycetes</taxon>
        <taxon>Xylariomycetidae</taxon>
        <taxon>Xylariales</taxon>
        <taxon>Xylariaceae</taxon>
        <taxon>Xylaria</taxon>
    </lineage>
</organism>
<feature type="compositionally biased region" description="Basic residues" evidence="1">
    <location>
        <begin position="63"/>
        <end position="77"/>
    </location>
</feature>
<comment type="caution">
    <text evidence="2">The sequence shown here is derived from an EMBL/GenBank/DDBJ whole genome shotgun (WGS) entry which is preliminary data.</text>
</comment>
<gene>
    <name evidence="2" type="ORF">E0Z10_g8913</name>
</gene>